<comment type="caution">
    <text evidence="2">The sequence shown here is derived from an EMBL/GenBank/DDBJ whole genome shotgun (WGS) entry which is preliminary data.</text>
</comment>
<keyword evidence="1" id="KW-0732">Signal</keyword>
<sequence>MLFTSLFTVFSIFFLAIGAQGVAIRRAALDVFVPTILQPCGNTTWTMGKVETVSWDTSDAPEHISNGASVVLNGVGVLAKGFSLRDGKVNVTVPHVNPGKYTITLFGDSGDVSPEFDIVSYEDDE</sequence>
<feature type="signal peptide" evidence="1">
    <location>
        <begin position="1"/>
        <end position="21"/>
    </location>
</feature>
<name>A0A9P5YI70_9AGAR</name>
<keyword evidence="3" id="KW-1185">Reference proteome</keyword>
<proteinExistence type="predicted"/>
<dbReference type="Proteomes" id="UP000807353">
    <property type="component" value="Unassembled WGS sequence"/>
</dbReference>
<protein>
    <submittedName>
        <fullName evidence="2">Uncharacterized protein</fullName>
    </submittedName>
</protein>
<evidence type="ECO:0000313" key="2">
    <source>
        <dbReference type="EMBL" id="KAF9469378.1"/>
    </source>
</evidence>
<reference evidence="2" key="1">
    <citation type="submission" date="2020-11" db="EMBL/GenBank/DDBJ databases">
        <authorList>
            <consortium name="DOE Joint Genome Institute"/>
            <person name="Ahrendt S."/>
            <person name="Riley R."/>
            <person name="Andreopoulos W."/>
            <person name="Labutti K."/>
            <person name="Pangilinan J."/>
            <person name="Ruiz-Duenas F.J."/>
            <person name="Barrasa J.M."/>
            <person name="Sanchez-Garcia M."/>
            <person name="Camarero S."/>
            <person name="Miyauchi S."/>
            <person name="Serrano A."/>
            <person name="Linde D."/>
            <person name="Babiker R."/>
            <person name="Drula E."/>
            <person name="Ayuso-Fernandez I."/>
            <person name="Pacheco R."/>
            <person name="Padilla G."/>
            <person name="Ferreira P."/>
            <person name="Barriuso J."/>
            <person name="Kellner H."/>
            <person name="Castanera R."/>
            <person name="Alfaro M."/>
            <person name="Ramirez L."/>
            <person name="Pisabarro A.G."/>
            <person name="Kuo A."/>
            <person name="Tritt A."/>
            <person name="Lipzen A."/>
            <person name="He G."/>
            <person name="Yan M."/>
            <person name="Ng V."/>
            <person name="Cullen D."/>
            <person name="Martin F."/>
            <person name="Rosso M.-N."/>
            <person name="Henrissat B."/>
            <person name="Hibbett D."/>
            <person name="Martinez A.T."/>
            <person name="Grigoriev I.V."/>
        </authorList>
    </citation>
    <scope>NUCLEOTIDE SEQUENCE</scope>
    <source>
        <strain evidence="2">CBS 247.69</strain>
    </source>
</reference>
<dbReference type="EMBL" id="MU150230">
    <property type="protein sequence ID" value="KAF9469378.1"/>
    <property type="molecule type" value="Genomic_DNA"/>
</dbReference>
<organism evidence="2 3">
    <name type="scientific">Collybia nuda</name>
    <dbReference type="NCBI Taxonomy" id="64659"/>
    <lineage>
        <taxon>Eukaryota</taxon>
        <taxon>Fungi</taxon>
        <taxon>Dikarya</taxon>
        <taxon>Basidiomycota</taxon>
        <taxon>Agaricomycotina</taxon>
        <taxon>Agaricomycetes</taxon>
        <taxon>Agaricomycetidae</taxon>
        <taxon>Agaricales</taxon>
        <taxon>Tricholomatineae</taxon>
        <taxon>Clitocybaceae</taxon>
        <taxon>Collybia</taxon>
    </lineage>
</organism>
<feature type="chain" id="PRO_5040405214" evidence="1">
    <location>
        <begin position="22"/>
        <end position="125"/>
    </location>
</feature>
<dbReference type="AlphaFoldDB" id="A0A9P5YI70"/>
<gene>
    <name evidence="2" type="ORF">BDZ94DRAFT_377838</name>
</gene>
<evidence type="ECO:0000313" key="3">
    <source>
        <dbReference type="Proteomes" id="UP000807353"/>
    </source>
</evidence>
<evidence type="ECO:0000256" key="1">
    <source>
        <dbReference type="SAM" id="SignalP"/>
    </source>
</evidence>
<dbReference type="OrthoDB" id="2973648at2759"/>
<accession>A0A9P5YI70</accession>